<sequence>MSCPESSSVVIRRTNFGTPMQSDHGGEDSKAIGSLVSGSGRRLRVKLRPGRDGHRFSSSPLSSSPDVVAAECSVDCDLEVGFEYQKPVLDHLVMAILAYLG</sequence>
<gene>
    <name evidence="1" type="ORF">Fot_22662</name>
</gene>
<dbReference type="Proteomes" id="UP001604277">
    <property type="component" value="Unassembled WGS sequence"/>
</dbReference>
<proteinExistence type="predicted"/>
<comment type="caution">
    <text evidence="1">The sequence shown here is derived from an EMBL/GenBank/DDBJ whole genome shotgun (WGS) entry which is preliminary data.</text>
</comment>
<accession>A0ABD1UYQ8</accession>
<name>A0ABD1UYQ8_9LAMI</name>
<evidence type="ECO:0000313" key="1">
    <source>
        <dbReference type="EMBL" id="KAL2530061.1"/>
    </source>
</evidence>
<protein>
    <submittedName>
        <fullName evidence="1">Uncharacterized protein</fullName>
    </submittedName>
</protein>
<evidence type="ECO:0000313" key="2">
    <source>
        <dbReference type="Proteomes" id="UP001604277"/>
    </source>
</evidence>
<reference evidence="2" key="1">
    <citation type="submission" date="2024-07" db="EMBL/GenBank/DDBJ databases">
        <title>Two chromosome-level genome assemblies of Korean endemic species Abeliophyllum distichum and Forsythia ovata (Oleaceae).</title>
        <authorList>
            <person name="Jang H."/>
        </authorList>
    </citation>
    <scope>NUCLEOTIDE SEQUENCE [LARGE SCALE GENOMIC DNA]</scope>
</reference>
<dbReference type="AlphaFoldDB" id="A0ABD1UYQ8"/>
<keyword evidence="2" id="KW-1185">Reference proteome</keyword>
<organism evidence="1 2">
    <name type="scientific">Forsythia ovata</name>
    <dbReference type="NCBI Taxonomy" id="205694"/>
    <lineage>
        <taxon>Eukaryota</taxon>
        <taxon>Viridiplantae</taxon>
        <taxon>Streptophyta</taxon>
        <taxon>Embryophyta</taxon>
        <taxon>Tracheophyta</taxon>
        <taxon>Spermatophyta</taxon>
        <taxon>Magnoliopsida</taxon>
        <taxon>eudicotyledons</taxon>
        <taxon>Gunneridae</taxon>
        <taxon>Pentapetalae</taxon>
        <taxon>asterids</taxon>
        <taxon>lamiids</taxon>
        <taxon>Lamiales</taxon>
        <taxon>Oleaceae</taxon>
        <taxon>Forsythieae</taxon>
        <taxon>Forsythia</taxon>
    </lineage>
</organism>
<dbReference type="EMBL" id="JBFOLJ010000006">
    <property type="protein sequence ID" value="KAL2530061.1"/>
    <property type="molecule type" value="Genomic_DNA"/>
</dbReference>